<comment type="catalytic activity">
    <reaction evidence="1">
        <text>alpha-D-glucose 6-phosphate = beta-D-glucose 6-phosphate</text>
        <dbReference type="Rhea" id="RHEA:16249"/>
        <dbReference type="ChEBI" id="CHEBI:58225"/>
        <dbReference type="ChEBI" id="CHEBI:58247"/>
        <dbReference type="EC" id="5.1.3.15"/>
    </reaction>
</comment>
<keyword evidence="3 4" id="KW-0413">Isomerase</keyword>
<evidence type="ECO:0000313" key="6">
    <source>
        <dbReference type="Proteomes" id="UP000651977"/>
    </source>
</evidence>
<dbReference type="InterPro" id="IPR011013">
    <property type="entry name" value="Gal_mutarotase_sf_dom"/>
</dbReference>
<accession>A0ABQ1HX61</accession>
<evidence type="ECO:0000256" key="2">
    <source>
        <dbReference type="ARBA" id="ARBA00005866"/>
    </source>
</evidence>
<dbReference type="InterPro" id="IPR014718">
    <property type="entry name" value="GH-type_carb-bd"/>
</dbReference>
<keyword evidence="6" id="KW-1185">Reference proteome</keyword>
<proteinExistence type="inferred from homology"/>
<dbReference type="EC" id="5.1.3.15" evidence="4"/>
<dbReference type="CDD" id="cd09020">
    <property type="entry name" value="D-hex-6-P-epi_like"/>
    <property type="match status" value="1"/>
</dbReference>
<evidence type="ECO:0000313" key="5">
    <source>
        <dbReference type="EMBL" id="GGA92734.1"/>
    </source>
</evidence>
<dbReference type="Pfam" id="PF01263">
    <property type="entry name" value="Aldose_epim"/>
    <property type="match status" value="1"/>
</dbReference>
<evidence type="ECO:0000256" key="3">
    <source>
        <dbReference type="ARBA" id="ARBA00023235"/>
    </source>
</evidence>
<comment type="caution">
    <text evidence="5">The sequence shown here is derived from an EMBL/GenBank/DDBJ whole genome shotgun (WGS) entry which is preliminary data.</text>
</comment>
<dbReference type="RefSeq" id="WP_055731783.1">
    <property type="nucleotide sequence ID" value="NZ_BMDY01000001.1"/>
</dbReference>
<dbReference type="PIRSF" id="PIRSF016020">
    <property type="entry name" value="PHexose_mutarotase"/>
    <property type="match status" value="1"/>
</dbReference>
<sequence length="283" mass="31513">MILEKLQLTVVKQLDNAVFEAQNQQGMVFYWIDHPKVKALIAQQGAHLISYRPNNGQELLWLSENSEFSPSKAIRGGVPVCWPRFANAGTSPFPKHGIARTAIWQLNTLSTSANECSLSLGLTHPSTPNIELECRFTLSQQAKIELITHNHSKQPFSYTGALHSYFITDVKKLHIRSLGPQYFDAVTAQLQQLDEDFQLSPETDRIYLQAEDTSIMSYANQQVEIHHQGHDSVVVWNPGSALAAQMPDLSSADDFICIETAITQQAQSVAAGESHRLCQTIKA</sequence>
<dbReference type="PANTHER" id="PTHR11122">
    <property type="entry name" value="APOSPORY-ASSOCIATED PROTEIN C-RELATED"/>
    <property type="match status" value="1"/>
</dbReference>
<dbReference type="Proteomes" id="UP000651977">
    <property type="component" value="Unassembled WGS sequence"/>
</dbReference>
<dbReference type="SUPFAM" id="SSF74650">
    <property type="entry name" value="Galactose mutarotase-like"/>
    <property type="match status" value="1"/>
</dbReference>
<protein>
    <recommendedName>
        <fullName evidence="4">Putative glucose-6-phosphate 1-epimerase</fullName>
        <ecNumber evidence="4">5.1.3.15</ecNumber>
    </recommendedName>
</protein>
<dbReference type="EMBL" id="BMDY01000001">
    <property type="protein sequence ID" value="GGA92734.1"/>
    <property type="molecule type" value="Genomic_DNA"/>
</dbReference>
<evidence type="ECO:0000256" key="1">
    <source>
        <dbReference type="ARBA" id="ARBA00001096"/>
    </source>
</evidence>
<dbReference type="Gene3D" id="2.70.98.10">
    <property type="match status" value="1"/>
</dbReference>
<reference evidence="6" key="1">
    <citation type="journal article" date="2019" name="Int. J. Syst. Evol. Microbiol.">
        <title>The Global Catalogue of Microorganisms (GCM) 10K type strain sequencing project: providing services to taxonomists for standard genome sequencing and annotation.</title>
        <authorList>
            <consortium name="The Broad Institute Genomics Platform"/>
            <consortium name="The Broad Institute Genome Sequencing Center for Infectious Disease"/>
            <person name="Wu L."/>
            <person name="Ma J."/>
        </authorList>
    </citation>
    <scope>NUCLEOTIDE SEQUENCE [LARGE SCALE GENOMIC DNA]</scope>
    <source>
        <strain evidence="6">CGMCC 1.10131</strain>
    </source>
</reference>
<name>A0ABQ1HX61_9ALTE</name>
<dbReference type="InterPro" id="IPR008183">
    <property type="entry name" value="Aldose_1/G6P_1-epimerase"/>
</dbReference>
<evidence type="ECO:0000256" key="4">
    <source>
        <dbReference type="PIRNR" id="PIRNR016020"/>
    </source>
</evidence>
<organism evidence="5 6">
    <name type="scientific">Agarivorans gilvus</name>
    <dbReference type="NCBI Taxonomy" id="680279"/>
    <lineage>
        <taxon>Bacteria</taxon>
        <taxon>Pseudomonadati</taxon>
        <taxon>Pseudomonadota</taxon>
        <taxon>Gammaproteobacteria</taxon>
        <taxon>Alteromonadales</taxon>
        <taxon>Alteromonadaceae</taxon>
        <taxon>Agarivorans</taxon>
    </lineage>
</organism>
<gene>
    <name evidence="5" type="primary">yeaD</name>
    <name evidence="5" type="ORF">GCM10007414_01700</name>
</gene>
<comment type="similarity">
    <text evidence="2 4">Belongs to the glucose-6-phosphate 1-epimerase family.</text>
</comment>
<dbReference type="InterPro" id="IPR025532">
    <property type="entry name" value="G6P_1-epimerase"/>
</dbReference>
<dbReference type="PANTHER" id="PTHR11122:SF13">
    <property type="entry name" value="GLUCOSE-6-PHOSPHATE 1-EPIMERASE"/>
    <property type="match status" value="1"/>
</dbReference>